<protein>
    <submittedName>
        <fullName evidence="1">Uncharacterized protein</fullName>
    </submittedName>
</protein>
<dbReference type="HOGENOM" id="CLU_108050_0_0_9"/>
<evidence type="ECO:0000313" key="1">
    <source>
        <dbReference type="EMBL" id="EFX36939.1"/>
    </source>
</evidence>
<dbReference type="Proteomes" id="UP000002815">
    <property type="component" value="Unassembled WGS sequence"/>
</dbReference>
<dbReference type="EMBL" id="AEVD01000005">
    <property type="protein sequence ID" value="EFX36939.1"/>
    <property type="molecule type" value="Genomic_DNA"/>
</dbReference>
<dbReference type="AlphaFoldDB" id="E8JZC0"/>
<dbReference type="eggNOG" id="ENOG5033QPI">
    <property type="taxonomic scope" value="Bacteria"/>
</dbReference>
<accession>E8JZC0</accession>
<evidence type="ECO:0000313" key="2">
    <source>
        <dbReference type="Proteomes" id="UP000002815"/>
    </source>
</evidence>
<organism evidence="1 2">
    <name type="scientific">Streptococcus infantis ATCC 700779</name>
    <dbReference type="NCBI Taxonomy" id="889204"/>
    <lineage>
        <taxon>Bacteria</taxon>
        <taxon>Bacillati</taxon>
        <taxon>Bacillota</taxon>
        <taxon>Bacilli</taxon>
        <taxon>Lactobacillales</taxon>
        <taxon>Streptococcaceae</taxon>
        <taxon>Streptococcus</taxon>
    </lineage>
</organism>
<dbReference type="PATRIC" id="fig|889204.5.peg.741"/>
<sequence length="223" mass="26527">MIKEIRLPLKDYTKYKNISKGMFAISELYLVSLPKFDSKKVFKCNIFLCEDRQFPTKAKILGFAISYQFFDFKKYLSLNEEDRKFMVLQVIHQGMLDIAADYNWDTEPLEEAYQSCLTSDLTFKRQIKKRKLSPNRKQYLSLWAYCDQHYFKITWITSDKKGEIVKQGTLLTEQPSYIDIWYSLNFHWIDDEHFIVESNYKGLISDTWEVDISNGAVLATCWF</sequence>
<keyword evidence="2" id="KW-1185">Reference proteome</keyword>
<proteinExistence type="predicted"/>
<reference evidence="1 2" key="1">
    <citation type="submission" date="2010-12" db="EMBL/GenBank/DDBJ databases">
        <authorList>
            <person name="Muzny D."/>
            <person name="Qin X."/>
            <person name="Deng J."/>
            <person name="Jiang H."/>
            <person name="Liu Y."/>
            <person name="Qu J."/>
            <person name="Song X.-Z."/>
            <person name="Zhang L."/>
            <person name="Thornton R."/>
            <person name="Coyle M."/>
            <person name="Francisco L."/>
            <person name="Jackson L."/>
            <person name="Javaid M."/>
            <person name="Korchina V."/>
            <person name="Kovar C."/>
            <person name="Mata R."/>
            <person name="Mathew T."/>
            <person name="Ngo R."/>
            <person name="Nguyen L."/>
            <person name="Nguyen N."/>
            <person name="Okwuonu G."/>
            <person name="Ongeri F."/>
            <person name="Pham C."/>
            <person name="Simmons D."/>
            <person name="Wilczek-Boney K."/>
            <person name="Hale W."/>
            <person name="Jakkamsetti A."/>
            <person name="Pham P."/>
            <person name="Ruth R."/>
            <person name="San Lucas F."/>
            <person name="Warren J."/>
            <person name="Zhang J."/>
            <person name="Zhao Z."/>
            <person name="Zhou C."/>
            <person name="Zhu D."/>
            <person name="Lee S."/>
            <person name="Bess C."/>
            <person name="Blankenburg K."/>
            <person name="Forbes L."/>
            <person name="Fu Q."/>
            <person name="Gubbala S."/>
            <person name="Hirani K."/>
            <person name="Jayaseelan J.C."/>
            <person name="Lara F."/>
            <person name="Munidasa M."/>
            <person name="Palculict T."/>
            <person name="Patil S."/>
            <person name="Pu L.-L."/>
            <person name="Saada N."/>
            <person name="Tang L."/>
            <person name="Weissenberger G."/>
            <person name="Zhu Y."/>
            <person name="Hemphill L."/>
            <person name="Shang Y."/>
            <person name="Youmans B."/>
            <person name="Ayvaz T."/>
            <person name="Ross M."/>
            <person name="Santibanez J."/>
            <person name="Aqrawi P."/>
            <person name="Gross S."/>
            <person name="Joshi V."/>
            <person name="Fowler G."/>
            <person name="Nazareth L."/>
            <person name="Reid J."/>
            <person name="Worley K."/>
            <person name="Petrosino J."/>
            <person name="Highlander S."/>
            <person name="Gibbs R."/>
        </authorList>
    </citation>
    <scope>NUCLEOTIDE SEQUENCE [LARGE SCALE GENOMIC DNA]</scope>
    <source>
        <strain evidence="1 2">ATCC 700779</strain>
    </source>
</reference>
<comment type="caution">
    <text evidence="1">The sequence shown here is derived from an EMBL/GenBank/DDBJ whole genome shotgun (WGS) entry which is preliminary data.</text>
</comment>
<dbReference type="RefSeq" id="WP_006148271.1">
    <property type="nucleotide sequence ID" value="NZ_AJTA01000025.1"/>
</dbReference>
<gene>
    <name evidence="1" type="ORF">HMPREF9423_0583</name>
</gene>
<name>E8JZC0_9STRE</name>
<dbReference type="GeneID" id="29747383"/>